<dbReference type="InParanoid" id="T0R701"/>
<dbReference type="OrthoDB" id="10263155at2759"/>
<gene>
    <name evidence="1" type="ORF">SDRG_01066</name>
</gene>
<dbReference type="InterPro" id="IPR009097">
    <property type="entry name" value="Cyclic_Pdiesterase"/>
</dbReference>
<reference evidence="1 2" key="1">
    <citation type="submission" date="2012-04" db="EMBL/GenBank/DDBJ databases">
        <title>The Genome Sequence of Saprolegnia declina VS20.</title>
        <authorList>
            <consortium name="The Broad Institute Genome Sequencing Platform"/>
            <person name="Russ C."/>
            <person name="Nusbaum C."/>
            <person name="Tyler B."/>
            <person name="van West P."/>
            <person name="Dieguez-Uribeondo J."/>
            <person name="de Bruijn I."/>
            <person name="Tripathy S."/>
            <person name="Jiang R."/>
            <person name="Young S.K."/>
            <person name="Zeng Q."/>
            <person name="Gargeya S."/>
            <person name="Fitzgerald M."/>
            <person name="Haas B."/>
            <person name="Abouelleil A."/>
            <person name="Alvarado L."/>
            <person name="Arachchi H.M."/>
            <person name="Berlin A."/>
            <person name="Chapman S.B."/>
            <person name="Goldberg J."/>
            <person name="Griggs A."/>
            <person name="Gujja S."/>
            <person name="Hansen M."/>
            <person name="Howarth C."/>
            <person name="Imamovic A."/>
            <person name="Larimer J."/>
            <person name="McCowen C."/>
            <person name="Montmayeur A."/>
            <person name="Murphy C."/>
            <person name="Neiman D."/>
            <person name="Pearson M."/>
            <person name="Priest M."/>
            <person name="Roberts A."/>
            <person name="Saif S."/>
            <person name="Shea T."/>
            <person name="Sisk P."/>
            <person name="Sykes S."/>
            <person name="Wortman J."/>
            <person name="Nusbaum C."/>
            <person name="Birren B."/>
        </authorList>
    </citation>
    <scope>NUCLEOTIDE SEQUENCE [LARGE SCALE GENOMIC DNA]</scope>
    <source>
        <strain evidence="1 2">VS20</strain>
    </source>
</reference>
<evidence type="ECO:0000313" key="1">
    <source>
        <dbReference type="EMBL" id="EQC42230.1"/>
    </source>
</evidence>
<dbReference type="VEuPathDB" id="FungiDB:SDRG_01066"/>
<name>T0R701_SAPDV</name>
<dbReference type="SUPFAM" id="SSF55144">
    <property type="entry name" value="LigT-like"/>
    <property type="match status" value="1"/>
</dbReference>
<dbReference type="RefSeq" id="XP_008604799.1">
    <property type="nucleotide sequence ID" value="XM_008606577.1"/>
</dbReference>
<dbReference type="PANTHER" id="PTHR37474:SF1">
    <property type="entry name" value="2'-5' RNA LIGASE FAMILY PROTEIN"/>
    <property type="match status" value="1"/>
</dbReference>
<dbReference type="GeneID" id="19941793"/>
<proteinExistence type="predicted"/>
<dbReference type="Gene3D" id="3.90.1140.10">
    <property type="entry name" value="Cyclic phosphodiesterase"/>
    <property type="match status" value="1"/>
</dbReference>
<sequence length="200" mass="21847">MLISTFTTRAMKNALPSHLSHQAALAVILHESSPHYDGVQRVRAAHDKAFQRWPPHINLLYPFLNAPSEQLPMIAERVQRAVANVAPIDGGFASLSQFQHSARRATVFLAPDASTHDALVSLQAKLQAAFPECDHDKRAFAPHLTLGQAEGGVAATAALRSAMETQLLPLPPWAIASIVVLERNGRDDPFRVVYEVPLRG</sequence>
<organism evidence="1 2">
    <name type="scientific">Saprolegnia diclina (strain VS20)</name>
    <dbReference type="NCBI Taxonomy" id="1156394"/>
    <lineage>
        <taxon>Eukaryota</taxon>
        <taxon>Sar</taxon>
        <taxon>Stramenopiles</taxon>
        <taxon>Oomycota</taxon>
        <taxon>Saprolegniomycetes</taxon>
        <taxon>Saprolegniales</taxon>
        <taxon>Saprolegniaceae</taxon>
        <taxon>Saprolegnia</taxon>
    </lineage>
</organism>
<dbReference type="PANTHER" id="PTHR37474">
    <property type="entry name" value="RNA LIGASE/CYCLIC NUCLEOTIDE PHOSPHODIESTERASE"/>
    <property type="match status" value="1"/>
</dbReference>
<dbReference type="Pfam" id="PF13563">
    <property type="entry name" value="2_5_RNA_ligase2"/>
    <property type="match status" value="1"/>
</dbReference>
<protein>
    <recommendedName>
        <fullName evidence="3">2'-5' RNA ligase</fullName>
    </recommendedName>
</protein>
<evidence type="ECO:0000313" key="2">
    <source>
        <dbReference type="Proteomes" id="UP000030762"/>
    </source>
</evidence>
<accession>T0R701</accession>
<dbReference type="OMA" id="VGEICMI"/>
<dbReference type="EMBL" id="JH767133">
    <property type="protein sequence ID" value="EQC42230.1"/>
    <property type="molecule type" value="Genomic_DNA"/>
</dbReference>
<dbReference type="Proteomes" id="UP000030762">
    <property type="component" value="Unassembled WGS sequence"/>
</dbReference>
<dbReference type="AlphaFoldDB" id="T0R701"/>
<evidence type="ECO:0008006" key="3">
    <source>
        <dbReference type="Google" id="ProtNLM"/>
    </source>
</evidence>
<keyword evidence="2" id="KW-1185">Reference proteome</keyword>
<dbReference type="eggNOG" id="ENOG502S635">
    <property type="taxonomic scope" value="Eukaryota"/>
</dbReference>